<dbReference type="Proteomes" id="UP000032142">
    <property type="component" value="Unassembled WGS sequence"/>
</dbReference>
<dbReference type="FunFam" id="3.30.200.20:FF:000075">
    <property type="entry name" value="Probable serine/threonine-protein kinase WNK1"/>
    <property type="match status" value="1"/>
</dbReference>
<organism evidence="9 10">
    <name type="scientific">Gossypium arboreum</name>
    <name type="common">Tree cotton</name>
    <name type="synonym">Gossypium nanking</name>
    <dbReference type="NCBI Taxonomy" id="29729"/>
    <lineage>
        <taxon>Eukaryota</taxon>
        <taxon>Viridiplantae</taxon>
        <taxon>Streptophyta</taxon>
        <taxon>Embryophyta</taxon>
        <taxon>Tracheophyta</taxon>
        <taxon>Spermatophyta</taxon>
        <taxon>Magnoliopsida</taxon>
        <taxon>eudicotyledons</taxon>
        <taxon>Gunneridae</taxon>
        <taxon>Pentapetalae</taxon>
        <taxon>rosids</taxon>
        <taxon>malvids</taxon>
        <taxon>Malvales</taxon>
        <taxon>Malvaceae</taxon>
        <taxon>Malvoideae</taxon>
        <taxon>Gossypium</taxon>
    </lineage>
</organism>
<keyword evidence="5 9" id="KW-0418">Kinase</keyword>
<keyword evidence="6" id="KW-0067">ATP-binding</keyword>
<name>A0A0B0MRQ2_GOSAR</name>
<proteinExistence type="predicted"/>
<comment type="catalytic activity">
    <reaction evidence="8">
        <text>L-seryl-[protein] + ATP = O-phospho-L-seryl-[protein] + ADP + H(+)</text>
        <dbReference type="Rhea" id="RHEA:17989"/>
        <dbReference type="Rhea" id="RHEA-COMP:9863"/>
        <dbReference type="Rhea" id="RHEA-COMP:11604"/>
        <dbReference type="ChEBI" id="CHEBI:15378"/>
        <dbReference type="ChEBI" id="CHEBI:29999"/>
        <dbReference type="ChEBI" id="CHEBI:30616"/>
        <dbReference type="ChEBI" id="CHEBI:83421"/>
        <dbReference type="ChEBI" id="CHEBI:456216"/>
        <dbReference type="EC" id="2.7.11.1"/>
    </reaction>
</comment>
<sequence>MDSGLGLEMPANNGMHYASEVEPGFVERDPTGRYIRFDEVLGKGAFKTVYRGFDEVEGIEVAWNQVRIDDVLRTPEDLEKLYSEVHLLRSLKNENIIKLHNSWVDDKKKTGVKPASLSKVADPQIKEFIEKCLVRASERLSAKELLEDPFLKVENPKEPNRLPLLRPNPISKAVSLPVSGPSSMDIDTDYKQLSLSTCTGSNSESHYPVLELQRMHNNSIFRLKGKKDDDNSVSLTFRIADSCGRVRNIDFNFYLDSDTAHSVAAEMIEQLELTDHDVDFIAEFIDCLITKLLPGWKPSFYLSSGTASPCAEFSASANCETLTPCPWDSFLTSDSALGVATESVSALSTSLRECVIQAPDCSDNEYLSFLEDQESQASVVSEILVEETSTKNAKPSEDADLNINRTCKDLGGYISEDFQLQDTYDDEFNSSRNERSTEECIPINEFMKASGLSFSNLSRESTFMCLPSSCSSQSIASKDLDVELKLELDAVEAQYRHWFQELSRMRDEELEATKKRWMAKKKLVVQ</sequence>
<keyword evidence="3" id="KW-0808">Transferase</keyword>
<dbReference type="GO" id="GO:0004674">
    <property type="term" value="F:protein serine/threonine kinase activity"/>
    <property type="evidence" value="ECO:0007669"/>
    <property type="project" value="UniProtKB-KW"/>
</dbReference>
<comment type="caution">
    <text evidence="9">The sequence shown here is derived from an EMBL/GenBank/DDBJ whole genome shotgun (WGS) entry which is preliminary data.</text>
</comment>
<evidence type="ECO:0000256" key="2">
    <source>
        <dbReference type="ARBA" id="ARBA00022527"/>
    </source>
</evidence>
<dbReference type="InterPro" id="IPR050588">
    <property type="entry name" value="WNK_Ser-Thr_kinase"/>
</dbReference>
<evidence type="ECO:0000313" key="10">
    <source>
        <dbReference type="Proteomes" id="UP000032142"/>
    </source>
</evidence>
<gene>
    <name evidence="9" type="ORF">F383_29996</name>
</gene>
<accession>A0A0B0MRQ2</accession>
<keyword evidence="2" id="KW-0723">Serine/threonine-protein kinase</keyword>
<keyword evidence="10" id="KW-1185">Reference proteome</keyword>
<dbReference type="Gene3D" id="3.10.20.90">
    <property type="entry name" value="Phosphatidylinositol 3-kinase Catalytic Subunit, Chain A, domain 1"/>
    <property type="match status" value="1"/>
</dbReference>
<dbReference type="AlphaFoldDB" id="A0A0B0MRQ2"/>
<dbReference type="SUPFAM" id="SSF56112">
    <property type="entry name" value="Protein kinase-like (PK-like)"/>
    <property type="match status" value="1"/>
</dbReference>
<dbReference type="PANTHER" id="PTHR13902">
    <property type="entry name" value="SERINE/THREONINE-PROTEIN KINASE WNK WITH NO LYSINE -RELATED"/>
    <property type="match status" value="1"/>
</dbReference>
<evidence type="ECO:0000313" key="9">
    <source>
        <dbReference type="EMBL" id="KHG04768.1"/>
    </source>
</evidence>
<dbReference type="GO" id="GO:0005524">
    <property type="term" value="F:ATP binding"/>
    <property type="evidence" value="ECO:0007669"/>
    <property type="project" value="UniProtKB-KW"/>
</dbReference>
<evidence type="ECO:0000256" key="8">
    <source>
        <dbReference type="ARBA" id="ARBA00048679"/>
    </source>
</evidence>
<comment type="catalytic activity">
    <reaction evidence="7">
        <text>L-threonyl-[protein] + ATP = O-phospho-L-threonyl-[protein] + ADP + H(+)</text>
        <dbReference type="Rhea" id="RHEA:46608"/>
        <dbReference type="Rhea" id="RHEA-COMP:11060"/>
        <dbReference type="Rhea" id="RHEA-COMP:11605"/>
        <dbReference type="ChEBI" id="CHEBI:15378"/>
        <dbReference type="ChEBI" id="CHEBI:30013"/>
        <dbReference type="ChEBI" id="CHEBI:30616"/>
        <dbReference type="ChEBI" id="CHEBI:61977"/>
        <dbReference type="ChEBI" id="CHEBI:456216"/>
        <dbReference type="EC" id="2.7.11.1"/>
    </reaction>
</comment>
<dbReference type="Gene3D" id="3.30.200.20">
    <property type="entry name" value="Phosphorylase Kinase, domain 1"/>
    <property type="match status" value="1"/>
</dbReference>
<reference evidence="10" key="1">
    <citation type="submission" date="2014-09" db="EMBL/GenBank/DDBJ databases">
        <authorList>
            <person name="Mudge J."/>
            <person name="Ramaraj T."/>
            <person name="Lindquist I.E."/>
            <person name="Bharti A.K."/>
            <person name="Sundararajan A."/>
            <person name="Cameron C.T."/>
            <person name="Woodward J.E."/>
            <person name="May G.D."/>
            <person name="Brubaker C."/>
            <person name="Broadhvest J."/>
            <person name="Wilkins T.A."/>
        </authorList>
    </citation>
    <scope>NUCLEOTIDE SEQUENCE</scope>
    <source>
        <strain evidence="10">cv. AKA8401</strain>
    </source>
</reference>
<evidence type="ECO:0000256" key="4">
    <source>
        <dbReference type="ARBA" id="ARBA00022741"/>
    </source>
</evidence>
<dbReference type="EC" id="2.7.11.1" evidence="1"/>
<dbReference type="EMBL" id="JRRC01418021">
    <property type="protein sequence ID" value="KHG04768.1"/>
    <property type="molecule type" value="Genomic_DNA"/>
</dbReference>
<evidence type="ECO:0000256" key="5">
    <source>
        <dbReference type="ARBA" id="ARBA00022777"/>
    </source>
</evidence>
<evidence type="ECO:0000256" key="7">
    <source>
        <dbReference type="ARBA" id="ARBA00047899"/>
    </source>
</evidence>
<protein>
    <recommendedName>
        <fullName evidence="1">non-specific serine/threonine protein kinase</fullName>
        <ecNumber evidence="1">2.7.11.1</ecNumber>
    </recommendedName>
</protein>
<dbReference type="InterPro" id="IPR011009">
    <property type="entry name" value="Kinase-like_dom_sf"/>
</dbReference>
<evidence type="ECO:0000256" key="3">
    <source>
        <dbReference type="ARBA" id="ARBA00022679"/>
    </source>
</evidence>
<evidence type="ECO:0000256" key="6">
    <source>
        <dbReference type="ARBA" id="ARBA00022840"/>
    </source>
</evidence>
<evidence type="ECO:0000256" key="1">
    <source>
        <dbReference type="ARBA" id="ARBA00012513"/>
    </source>
</evidence>
<keyword evidence="4" id="KW-0547">Nucleotide-binding</keyword>